<dbReference type="EMBL" id="NVQC01000009">
    <property type="protein sequence ID" value="PTL37022.1"/>
    <property type="molecule type" value="Genomic_DNA"/>
</dbReference>
<dbReference type="RefSeq" id="WP_107561185.1">
    <property type="nucleotide sequence ID" value="NZ_NVQC01000009.1"/>
</dbReference>
<protein>
    <submittedName>
        <fullName evidence="2">Uncharacterized protein</fullName>
    </submittedName>
</protein>
<evidence type="ECO:0000313" key="2">
    <source>
        <dbReference type="EMBL" id="PTL37022.1"/>
    </source>
</evidence>
<dbReference type="Proteomes" id="UP000241436">
    <property type="component" value="Unassembled WGS sequence"/>
</dbReference>
<feature type="compositionally biased region" description="Polar residues" evidence="1">
    <location>
        <begin position="66"/>
        <end position="78"/>
    </location>
</feature>
<comment type="caution">
    <text evidence="2">The sequence shown here is derived from an EMBL/GenBank/DDBJ whole genome shotgun (WGS) entry which is preliminary data.</text>
</comment>
<sequence length="78" mass="8930">MWQDPIVKETRTLREEYANQFDHNADAIFQDILRRQAASGKKLVSFKHRKPVPSKIAAKQERPVSSLHTSTAAIKQSK</sequence>
<keyword evidence="3" id="KW-1185">Reference proteome</keyword>
<evidence type="ECO:0000313" key="3">
    <source>
        <dbReference type="Proteomes" id="UP000241436"/>
    </source>
</evidence>
<reference evidence="2 3" key="1">
    <citation type="submission" date="2017-09" db="EMBL/GenBank/DDBJ databases">
        <title>Bloom of a denitrifying methanotroph, Candidatus Methylomirabilis limnetica, in a deep stratified lake.</title>
        <authorList>
            <person name="Graf J.S."/>
            <person name="Marchant H.K."/>
            <person name="Tienken D."/>
            <person name="Hach P.F."/>
            <person name="Brand A."/>
            <person name="Schubert C.J."/>
            <person name="Kuypers M.M."/>
            <person name="Milucka J."/>
        </authorList>
    </citation>
    <scope>NUCLEOTIDE SEQUENCE [LARGE SCALE GENOMIC DNA]</scope>
    <source>
        <strain evidence="2 3">Zug</strain>
    </source>
</reference>
<evidence type="ECO:0000256" key="1">
    <source>
        <dbReference type="SAM" id="MobiDB-lite"/>
    </source>
</evidence>
<feature type="region of interest" description="Disordered" evidence="1">
    <location>
        <begin position="53"/>
        <end position="78"/>
    </location>
</feature>
<reference evidence="3" key="2">
    <citation type="journal article" date="2018" name="Environ. Microbiol.">
        <title>Bloom of a denitrifying methanotroph, 'Candidatus Methylomirabilis limnetica', in a deep stratified lake.</title>
        <authorList>
            <person name="Graf J.S."/>
            <person name="Mayr M.J."/>
            <person name="Marchant H.K."/>
            <person name="Tienken D."/>
            <person name="Hach P.F."/>
            <person name="Brand A."/>
            <person name="Schubert C.J."/>
            <person name="Kuypers M.M."/>
            <person name="Milucka J."/>
        </authorList>
    </citation>
    <scope>NUCLEOTIDE SEQUENCE [LARGE SCALE GENOMIC DNA]</scope>
    <source>
        <strain evidence="3">Zug</strain>
    </source>
</reference>
<gene>
    <name evidence="2" type="ORF">CLG94_01795</name>
</gene>
<accession>A0A2T4U0X7</accession>
<name>A0A2T4U0X7_9BACT</name>
<organism evidence="2 3">
    <name type="scientific">Candidatus Methylomirabilis limnetica</name>
    <dbReference type="NCBI Taxonomy" id="2033718"/>
    <lineage>
        <taxon>Bacteria</taxon>
        <taxon>Candidatus Methylomirabilota</taxon>
        <taxon>Candidatus Methylomirabilia</taxon>
        <taxon>Candidatus Methylomirabilales</taxon>
        <taxon>Candidatus Methylomirabilaceae</taxon>
        <taxon>Candidatus Methylomirabilis</taxon>
    </lineage>
</organism>
<proteinExistence type="predicted"/>
<dbReference type="AlphaFoldDB" id="A0A2T4U0X7"/>